<dbReference type="PROSITE" id="PS51257">
    <property type="entry name" value="PROKAR_LIPOPROTEIN"/>
    <property type="match status" value="1"/>
</dbReference>
<comment type="caution">
    <text evidence="1">The sequence shown here is derived from an EMBL/GenBank/DDBJ whole genome shotgun (WGS) entry which is preliminary data.</text>
</comment>
<organism evidence="1 2">
    <name type="scientific">Emticicia soli</name>
    <dbReference type="NCBI Taxonomy" id="2027878"/>
    <lineage>
        <taxon>Bacteria</taxon>
        <taxon>Pseudomonadati</taxon>
        <taxon>Bacteroidota</taxon>
        <taxon>Cytophagia</taxon>
        <taxon>Cytophagales</taxon>
        <taxon>Leadbetterellaceae</taxon>
        <taxon>Emticicia</taxon>
    </lineage>
</organism>
<gene>
    <name evidence="1" type="ORF">ACFSR2_23570</name>
</gene>
<evidence type="ECO:0000313" key="1">
    <source>
        <dbReference type="EMBL" id="MFD2523900.1"/>
    </source>
</evidence>
<dbReference type="EMBL" id="JBHULC010000039">
    <property type="protein sequence ID" value="MFD2523900.1"/>
    <property type="molecule type" value="Genomic_DNA"/>
</dbReference>
<evidence type="ECO:0008006" key="3">
    <source>
        <dbReference type="Google" id="ProtNLM"/>
    </source>
</evidence>
<proteinExistence type="predicted"/>
<sequence length="145" mass="16382">MTKKNTQFKSSLLKIFILTMVISICSCTKKISFLNSSLVPAARGYVEINSDKNKNNVIEIHLTDLAEVQRLEPPRRTYVVWIVTNQNMIKNLGQIKSSSGMMSKQLKASFRTVTSFKPTRVFITAEDDANTQYAGKQIVLSTKNF</sequence>
<protein>
    <recommendedName>
        <fullName evidence="3">DUF3124 domain-containing protein</fullName>
    </recommendedName>
</protein>
<reference evidence="2" key="1">
    <citation type="journal article" date="2019" name="Int. J. Syst. Evol. Microbiol.">
        <title>The Global Catalogue of Microorganisms (GCM) 10K type strain sequencing project: providing services to taxonomists for standard genome sequencing and annotation.</title>
        <authorList>
            <consortium name="The Broad Institute Genomics Platform"/>
            <consortium name="The Broad Institute Genome Sequencing Center for Infectious Disease"/>
            <person name="Wu L."/>
            <person name="Ma J."/>
        </authorList>
    </citation>
    <scope>NUCLEOTIDE SEQUENCE [LARGE SCALE GENOMIC DNA]</scope>
    <source>
        <strain evidence="2">KCTC 52344</strain>
    </source>
</reference>
<accession>A0ABW5JGB7</accession>
<evidence type="ECO:0000313" key="2">
    <source>
        <dbReference type="Proteomes" id="UP001597510"/>
    </source>
</evidence>
<name>A0ABW5JGB7_9BACT</name>
<dbReference type="Proteomes" id="UP001597510">
    <property type="component" value="Unassembled WGS sequence"/>
</dbReference>
<dbReference type="RefSeq" id="WP_340238861.1">
    <property type="nucleotide sequence ID" value="NZ_JBBEWC010000010.1"/>
</dbReference>
<keyword evidence="2" id="KW-1185">Reference proteome</keyword>